<evidence type="ECO:0000313" key="7">
    <source>
        <dbReference type="EMBL" id="EHK54245.1"/>
    </source>
</evidence>
<accession>H0HYA7</accession>
<sequence>MNEQEAIMSAKAAAQVEIKHEVGLHARPSVKFTKLAKTFAADVEVALTPEGPWFDAKSIVKVMAAKAPKGTVLHLRASGEGADSAVKALVALVERDFDEAVEGEAHVRTA</sequence>
<keyword evidence="8" id="KW-1185">Reference proteome</keyword>
<dbReference type="AlphaFoldDB" id="H0HYA7"/>
<reference evidence="7 8" key="1">
    <citation type="journal article" date="2012" name="J. Bacteriol.">
        <title>Draft Genome Sequence of Mesorhizobium alhagi CCNWXJ12-2T, a Novel Salt-Resistant Species Isolated from the Desert of Northwestern China.</title>
        <authorList>
            <person name="Zhou M."/>
            <person name="Chen W."/>
            <person name="Chen H."/>
            <person name="Wei G."/>
        </authorList>
    </citation>
    <scope>NUCLEOTIDE SEQUENCE [LARGE SCALE GENOMIC DNA]</scope>
    <source>
        <strain evidence="7 8">CCNWXJ12-2</strain>
    </source>
</reference>
<dbReference type="CDD" id="cd00367">
    <property type="entry name" value="PTS-HPr_like"/>
    <property type="match status" value="1"/>
</dbReference>
<name>H0HYA7_9HYPH</name>
<evidence type="ECO:0000256" key="5">
    <source>
        <dbReference type="ARBA" id="ARBA00033055"/>
    </source>
</evidence>
<evidence type="ECO:0000313" key="8">
    <source>
        <dbReference type="Proteomes" id="UP000003250"/>
    </source>
</evidence>
<keyword evidence="4" id="KW-0762">Sugar transport</keyword>
<dbReference type="PROSITE" id="PS51350">
    <property type="entry name" value="PTS_HPR_DOM"/>
    <property type="match status" value="1"/>
</dbReference>
<dbReference type="Gene3D" id="3.30.1340.10">
    <property type="entry name" value="HPr-like"/>
    <property type="match status" value="1"/>
</dbReference>
<dbReference type="NCBIfam" id="TIGR01003">
    <property type="entry name" value="PTS_HPr_family"/>
    <property type="match status" value="1"/>
</dbReference>
<dbReference type="EMBL" id="AHAM01000218">
    <property type="protein sequence ID" value="EHK54245.1"/>
    <property type="molecule type" value="Genomic_DNA"/>
</dbReference>
<comment type="function">
    <text evidence="1">General (non sugar-specific) component of the phosphoenolpyruvate-dependent sugar phosphotransferase system (sugar PTS). This major carbohydrate active-transport system catalyzes the phosphorylation of incoming sugar substrates concomitantly with their translocation across the cell membrane. The phosphoryl group from phosphoenolpyruvate (PEP) is transferred to the phosphoryl carrier protein HPr by enzyme I. Phospho-HPr then transfers it to the PTS EIIA domain.</text>
</comment>
<dbReference type="InterPro" id="IPR000032">
    <property type="entry name" value="HPr-like"/>
</dbReference>
<organism evidence="7 8">
    <name type="scientific">Mesorhizobium alhagi CCNWXJ12-2</name>
    <dbReference type="NCBI Taxonomy" id="1107882"/>
    <lineage>
        <taxon>Bacteria</taxon>
        <taxon>Pseudomonadati</taxon>
        <taxon>Pseudomonadota</taxon>
        <taxon>Alphaproteobacteria</taxon>
        <taxon>Hyphomicrobiales</taxon>
        <taxon>Phyllobacteriaceae</taxon>
        <taxon>Allomesorhizobium</taxon>
    </lineage>
</organism>
<dbReference type="PANTHER" id="PTHR33705">
    <property type="entry name" value="PHOSPHOCARRIER PROTEIN HPR"/>
    <property type="match status" value="1"/>
</dbReference>
<dbReference type="PROSITE" id="PS00369">
    <property type="entry name" value="PTS_HPR_HIS"/>
    <property type="match status" value="1"/>
</dbReference>
<protein>
    <recommendedName>
        <fullName evidence="2">Phosphocarrier protein HPr</fullName>
    </recommendedName>
    <alternativeName>
        <fullName evidence="5">Histidine-containing protein</fullName>
    </alternativeName>
</protein>
<dbReference type="InterPro" id="IPR035895">
    <property type="entry name" value="HPr-like_sf"/>
</dbReference>
<feature type="domain" description="HPr" evidence="6">
    <location>
        <begin position="11"/>
        <end position="100"/>
    </location>
</feature>
<evidence type="ECO:0000256" key="2">
    <source>
        <dbReference type="ARBA" id="ARBA00020422"/>
    </source>
</evidence>
<proteinExistence type="predicted"/>
<dbReference type="PRINTS" id="PR00107">
    <property type="entry name" value="PHOSPHOCPHPR"/>
</dbReference>
<evidence type="ECO:0000256" key="4">
    <source>
        <dbReference type="ARBA" id="ARBA00022597"/>
    </source>
</evidence>
<dbReference type="InterPro" id="IPR001020">
    <property type="entry name" value="PTS_HPr_His_P_site"/>
</dbReference>
<dbReference type="SUPFAM" id="SSF55594">
    <property type="entry name" value="HPr-like"/>
    <property type="match status" value="1"/>
</dbReference>
<evidence type="ECO:0000256" key="1">
    <source>
        <dbReference type="ARBA" id="ARBA00003681"/>
    </source>
</evidence>
<keyword evidence="3" id="KW-0813">Transport</keyword>
<evidence type="ECO:0000259" key="6">
    <source>
        <dbReference type="PROSITE" id="PS51350"/>
    </source>
</evidence>
<dbReference type="Pfam" id="PF00381">
    <property type="entry name" value="PTS-HPr"/>
    <property type="match status" value="1"/>
</dbReference>
<dbReference type="PATRIC" id="fig|1107882.3.peg.5027"/>
<dbReference type="InterPro" id="IPR050399">
    <property type="entry name" value="HPr"/>
</dbReference>
<gene>
    <name evidence="7" type="ORF">MAXJ12_25928</name>
</gene>
<evidence type="ECO:0000256" key="3">
    <source>
        <dbReference type="ARBA" id="ARBA00022448"/>
    </source>
</evidence>
<dbReference type="Proteomes" id="UP000003250">
    <property type="component" value="Unassembled WGS sequence"/>
</dbReference>
<dbReference type="PANTHER" id="PTHR33705:SF1">
    <property type="entry name" value="PHOSPHOCARRIER PROTEIN HPR"/>
    <property type="match status" value="1"/>
</dbReference>